<sequence length="83" mass="9054">MFLFGYFDAPVDENDPLRDTSAGLIAANGLLVLHGALTATGDFKCAQRFFQYECGGDSGSVLCARYFDVGDSGRKGWRFKLCC</sequence>
<comment type="caution">
    <text evidence="1">The sequence shown here is derived from an EMBL/GenBank/DDBJ whole genome shotgun (WGS) entry which is preliminary data.</text>
</comment>
<dbReference type="EMBL" id="PKSG01000907">
    <property type="protein sequence ID" value="POR32099.1"/>
    <property type="molecule type" value="Genomic_DNA"/>
</dbReference>
<dbReference type="AlphaFoldDB" id="A0A2S4KPJ6"/>
<dbReference type="InterPro" id="IPR012341">
    <property type="entry name" value="6hp_glycosidase-like_sf"/>
</dbReference>
<proteinExistence type="predicted"/>
<protein>
    <submittedName>
        <fullName evidence="1">Uncharacterized protein</fullName>
    </submittedName>
</protein>
<dbReference type="Proteomes" id="UP000237481">
    <property type="component" value="Unassembled WGS sequence"/>
</dbReference>
<dbReference type="GO" id="GO:0005975">
    <property type="term" value="P:carbohydrate metabolic process"/>
    <property type="evidence" value="ECO:0007669"/>
    <property type="project" value="InterPro"/>
</dbReference>
<dbReference type="OrthoDB" id="2317065at2759"/>
<reference evidence="1 2" key="1">
    <citation type="submission" date="2018-01" db="EMBL/GenBank/DDBJ databases">
        <title>Harnessing the power of phylogenomics to disentangle the directionality and signatures of interkingdom host jumping in the parasitic fungal genus Tolypocladium.</title>
        <authorList>
            <person name="Quandt C.A."/>
            <person name="Patterson W."/>
            <person name="Spatafora J.W."/>
        </authorList>
    </citation>
    <scope>NUCLEOTIDE SEQUENCE [LARGE SCALE GENOMIC DNA]</scope>
    <source>
        <strain evidence="1 2">NRBC 100945</strain>
    </source>
</reference>
<dbReference type="Gene3D" id="1.50.10.10">
    <property type="match status" value="1"/>
</dbReference>
<organism evidence="1 2">
    <name type="scientific">Tolypocladium paradoxum</name>
    <dbReference type="NCBI Taxonomy" id="94208"/>
    <lineage>
        <taxon>Eukaryota</taxon>
        <taxon>Fungi</taxon>
        <taxon>Dikarya</taxon>
        <taxon>Ascomycota</taxon>
        <taxon>Pezizomycotina</taxon>
        <taxon>Sordariomycetes</taxon>
        <taxon>Hypocreomycetidae</taxon>
        <taxon>Hypocreales</taxon>
        <taxon>Ophiocordycipitaceae</taxon>
        <taxon>Tolypocladium</taxon>
    </lineage>
</organism>
<accession>A0A2S4KPJ6</accession>
<evidence type="ECO:0000313" key="2">
    <source>
        <dbReference type="Proteomes" id="UP000237481"/>
    </source>
</evidence>
<gene>
    <name evidence="1" type="ORF">TPAR_09553</name>
</gene>
<evidence type="ECO:0000313" key="1">
    <source>
        <dbReference type="EMBL" id="POR32099.1"/>
    </source>
</evidence>
<keyword evidence="2" id="KW-1185">Reference proteome</keyword>
<name>A0A2S4KPJ6_9HYPO</name>